<dbReference type="Gene3D" id="3.20.20.80">
    <property type="entry name" value="Glycosidases"/>
    <property type="match status" value="1"/>
</dbReference>
<dbReference type="Pfam" id="PF13802">
    <property type="entry name" value="Gal_mutarotas_2"/>
    <property type="match status" value="1"/>
</dbReference>
<feature type="domain" description="Glycosyl hydrolase family 31 C-terminal" evidence="7">
    <location>
        <begin position="522"/>
        <end position="610"/>
    </location>
</feature>
<dbReference type="InterPro" id="IPR025887">
    <property type="entry name" value="Glyco_hydro_31_N_dom"/>
</dbReference>
<dbReference type="Proteomes" id="UP001652432">
    <property type="component" value="Unassembled WGS sequence"/>
</dbReference>
<dbReference type="Pfam" id="PF01055">
    <property type="entry name" value="Glyco_hydro_31_2nd"/>
    <property type="match status" value="1"/>
</dbReference>
<comment type="caution">
    <text evidence="8">The sequence shown here is derived from an EMBL/GenBank/DDBJ whole genome shotgun (WGS) entry which is preliminary data.</text>
</comment>
<dbReference type="EMBL" id="JAOQKJ010000010">
    <property type="protein sequence ID" value="MCU6745321.1"/>
    <property type="molecule type" value="Genomic_DNA"/>
</dbReference>
<dbReference type="SUPFAM" id="SSF51011">
    <property type="entry name" value="Glycosyl hydrolase domain"/>
    <property type="match status" value="1"/>
</dbReference>
<proteinExistence type="inferred from homology"/>
<dbReference type="CDD" id="cd14752">
    <property type="entry name" value="GH31_N"/>
    <property type="match status" value="1"/>
</dbReference>
<accession>A0ABT2T4Z0</accession>
<dbReference type="PANTHER" id="PTHR22762:SF120">
    <property type="entry name" value="HETEROGLYCAN GLUCOSIDASE 1"/>
    <property type="match status" value="1"/>
</dbReference>
<evidence type="ECO:0000256" key="4">
    <source>
        <dbReference type="RuleBase" id="RU361185"/>
    </source>
</evidence>
<gene>
    <name evidence="8" type="ORF">OCV77_12620</name>
</gene>
<evidence type="ECO:0000259" key="5">
    <source>
        <dbReference type="Pfam" id="PF01055"/>
    </source>
</evidence>
<evidence type="ECO:0000256" key="3">
    <source>
        <dbReference type="ARBA" id="ARBA00023295"/>
    </source>
</evidence>
<dbReference type="RefSeq" id="WP_262575353.1">
    <property type="nucleotide sequence ID" value="NZ_JAOQKJ010000010.1"/>
</dbReference>
<evidence type="ECO:0000313" key="8">
    <source>
        <dbReference type="EMBL" id="MCU6745321.1"/>
    </source>
</evidence>
<evidence type="ECO:0000256" key="2">
    <source>
        <dbReference type="ARBA" id="ARBA00022801"/>
    </source>
</evidence>
<evidence type="ECO:0000256" key="1">
    <source>
        <dbReference type="ARBA" id="ARBA00007806"/>
    </source>
</evidence>
<keyword evidence="2 4" id="KW-0378">Hydrolase</keyword>
<protein>
    <submittedName>
        <fullName evidence="8">Alpha-glucosidase</fullName>
    </submittedName>
</protein>
<dbReference type="PANTHER" id="PTHR22762">
    <property type="entry name" value="ALPHA-GLUCOSIDASE"/>
    <property type="match status" value="1"/>
</dbReference>
<evidence type="ECO:0000313" key="9">
    <source>
        <dbReference type="Proteomes" id="UP001652432"/>
    </source>
</evidence>
<dbReference type="SUPFAM" id="SSF74650">
    <property type="entry name" value="Galactose mutarotase-like"/>
    <property type="match status" value="1"/>
</dbReference>
<organism evidence="8 9">
    <name type="scientific">Suilimivivens aceti</name>
    <dbReference type="NCBI Taxonomy" id="2981774"/>
    <lineage>
        <taxon>Bacteria</taxon>
        <taxon>Bacillati</taxon>
        <taxon>Bacillota</taxon>
        <taxon>Clostridia</taxon>
        <taxon>Lachnospirales</taxon>
        <taxon>Lachnospiraceae</taxon>
        <taxon>Suilimivivens</taxon>
    </lineage>
</organism>
<keyword evidence="3 4" id="KW-0326">Glycosidase</keyword>
<sequence>MVKKYSFGNPIETDAVVKDIAETEWKDGIFRKEGNSFHYTLRPDEIIYGLGENVRGMNKRGWRYVSECADNPNHCEHTNSLYGAHNFIMAGDGVQKTCGLFVDTPGRVTFDAGYTDIDELCITMEDGDYKLYLIEGASYPDVVKEFRELIGRSYIAPRWAFGYGQSRWSYNTADEVREVAAEYKKRNIPIDSIYLDIDYMERYKDFTINRDTFADFEDLVKEMKEQKIHLVPIIDGGVKKEDGYDVYEEGKEKGYFCKDEDGEDFVIGVWPGKCCFPDMLNDEAREWFGDKYRILIDKGIDGFWNDMNEPAIFYSEKRLKKVFDKMEEYKTANLDVNTFFEMTDLIGTISNNPEDYASFYHNYKGKRYRHDKVHNLFGYYMTRSAAEAFERYVPEKRILLFSRASYIGMHRSGGIWQGDNMAWWSHLKMNVKMMPSLNMCGFLYTGADVGGFGADTTEDLVLRWLEFAVFTPLLRNHSARGTRRQEVYRFSHVQDFADVIGVRYQILPYIYSEYMKAALRNTMMFSPLSFIYGEDALAGQVEDQLLIGENIMIAPVCEQNASGRVVYFPERMKQLIFRKGTVAEGIVYEKGFAYVDMPMGSVNIFLREGYLFPAAKGGKCVEDVDFEDLTLYSFGEEIKPYEYYLDDGETKDFNIGSHVRMLSC</sequence>
<dbReference type="PROSITE" id="PS00129">
    <property type="entry name" value="GLYCOSYL_HYDROL_F31_1"/>
    <property type="match status" value="1"/>
</dbReference>
<evidence type="ECO:0000259" key="6">
    <source>
        <dbReference type="Pfam" id="PF13802"/>
    </source>
</evidence>
<dbReference type="Pfam" id="PF21365">
    <property type="entry name" value="Glyco_hydro_31_3rd"/>
    <property type="match status" value="1"/>
</dbReference>
<dbReference type="Gene3D" id="2.60.40.1760">
    <property type="entry name" value="glycosyl hydrolase (family 31)"/>
    <property type="match status" value="1"/>
</dbReference>
<dbReference type="InterPro" id="IPR017853">
    <property type="entry name" value="GH"/>
</dbReference>
<reference evidence="8 9" key="1">
    <citation type="journal article" date="2021" name="ISME Commun">
        <title>Automated analysis of genomic sequences facilitates high-throughput and comprehensive description of bacteria.</title>
        <authorList>
            <person name="Hitch T.C.A."/>
        </authorList>
    </citation>
    <scope>NUCLEOTIDE SEQUENCE [LARGE SCALE GENOMIC DNA]</scope>
    <source>
        <strain evidence="8 9">Sanger_18</strain>
    </source>
</reference>
<keyword evidence="9" id="KW-1185">Reference proteome</keyword>
<feature type="domain" description="Glycoside hydrolase family 31 TIM barrel" evidence="5">
    <location>
        <begin position="155"/>
        <end position="512"/>
    </location>
</feature>
<dbReference type="SUPFAM" id="SSF51445">
    <property type="entry name" value="(Trans)glycosidases"/>
    <property type="match status" value="1"/>
</dbReference>
<dbReference type="InterPro" id="IPR030458">
    <property type="entry name" value="Glyco_hydro_31_AS"/>
</dbReference>
<dbReference type="InterPro" id="IPR000322">
    <property type="entry name" value="Glyco_hydro_31_TIM"/>
</dbReference>
<evidence type="ECO:0000259" key="7">
    <source>
        <dbReference type="Pfam" id="PF21365"/>
    </source>
</evidence>
<dbReference type="CDD" id="cd06604">
    <property type="entry name" value="GH31_glucosidase_II_MalA"/>
    <property type="match status" value="1"/>
</dbReference>
<dbReference type="Gene3D" id="2.60.40.4040">
    <property type="match status" value="1"/>
</dbReference>
<name>A0ABT2T4Z0_9FIRM</name>
<dbReference type="InterPro" id="IPR048395">
    <property type="entry name" value="Glyco_hydro_31_C"/>
</dbReference>
<feature type="domain" description="Glycoside hydrolase family 31 N-terminal" evidence="6">
    <location>
        <begin position="23"/>
        <end position="111"/>
    </location>
</feature>
<dbReference type="InterPro" id="IPR011013">
    <property type="entry name" value="Gal_mutarotase_sf_dom"/>
</dbReference>
<comment type="similarity">
    <text evidence="1 4">Belongs to the glycosyl hydrolase 31 family.</text>
</comment>